<dbReference type="SUPFAM" id="SSF53756">
    <property type="entry name" value="UDP-Glycosyltransferase/glycogen phosphorylase"/>
    <property type="match status" value="1"/>
</dbReference>
<dbReference type="EMBL" id="CDGJ01000027">
    <property type="protein sequence ID" value="CEJ06362.1"/>
    <property type="molecule type" value="Genomic_DNA"/>
</dbReference>
<dbReference type="InterPro" id="IPR013534">
    <property type="entry name" value="Starch_synth_cat_dom"/>
</dbReference>
<evidence type="ECO:0000256" key="1">
    <source>
        <dbReference type="ARBA" id="ARBA00001478"/>
    </source>
</evidence>
<dbReference type="NCBIfam" id="NF001899">
    <property type="entry name" value="PRK00654.1-2"/>
    <property type="match status" value="1"/>
</dbReference>
<dbReference type="AlphaFoldDB" id="A0A8S0X0U8"/>
<dbReference type="Pfam" id="PF08323">
    <property type="entry name" value="Glyco_transf_5"/>
    <property type="match status" value="1"/>
</dbReference>
<evidence type="ECO:0000259" key="9">
    <source>
        <dbReference type="Pfam" id="PF08323"/>
    </source>
</evidence>
<sequence>MKIVFAIAEADPFIKTGGLGEVGGSLPAALQGQGADVCVIMPKYSEIPEHFRRQFKPITHFPVPVAWRRQYCGLEEMNYRGIRYYFIDNEYYFKRTHVYGEYDEAERYAFFARAVLESLLHLPEFKPDIIHCHDWHTALIPLMLKEFYNKEPLHYSVKTVFTIHNLKYQGIFPHEVLDDVLGLDEKYFREDRLEFHGAVNFMKAGLLYADRITTVSPTYAQEIQDPFYGERLDGVLRQRRDVLAGILNGIDYEVYNPETDRYLAVPFSASPRAKEENKQDLQRSLGLPPRRGWPLLGMVSRLVDQKGLDLVLRVLEEILRLDVQLVILGRGERKYEEELQAQAGRHPEKFALRREFNDELGHKIFAGSDLLLMPSRFEPCGIAQMMAMRYGTLPVVRETGGLKDTVKPYNEFTGDGDGFSFGNYNAHEFLFTVERAVRLYYENKPAWNRLKKQAFRRDFSWDKSAKAYVELYRSLL</sequence>
<dbReference type="GO" id="GO:0005978">
    <property type="term" value="P:glycogen biosynthetic process"/>
    <property type="evidence" value="ECO:0007669"/>
    <property type="project" value="UniProtKB-UniRule"/>
</dbReference>
<keyword evidence="4 7" id="KW-0328">Glycosyltransferase</keyword>
<comment type="pathway">
    <text evidence="7">Glycan biosynthesis; glycogen biosynthesis.</text>
</comment>
<evidence type="ECO:0000313" key="12">
    <source>
        <dbReference type="Proteomes" id="UP001071230"/>
    </source>
</evidence>
<feature type="domain" description="Starch synthase catalytic" evidence="9">
    <location>
        <begin position="2"/>
        <end position="238"/>
    </location>
</feature>
<dbReference type="GO" id="GO:0009011">
    <property type="term" value="F:alpha-1,4-glucan glucosyltransferase (ADP-glucose donor) activity"/>
    <property type="evidence" value="ECO:0007669"/>
    <property type="project" value="UniProtKB-UniRule"/>
</dbReference>
<dbReference type="Pfam" id="PF00534">
    <property type="entry name" value="Glycos_transf_1"/>
    <property type="match status" value="1"/>
</dbReference>
<dbReference type="NCBIfam" id="NF001898">
    <property type="entry name" value="PRK00654.1-1"/>
    <property type="match status" value="1"/>
</dbReference>
<reference evidence="11" key="1">
    <citation type="submission" date="2014-11" db="EMBL/GenBank/DDBJ databases">
        <authorList>
            <person name="Hornung B.V."/>
        </authorList>
    </citation>
    <scope>NUCLEOTIDE SEQUENCE</scope>
    <source>
        <strain evidence="11">INE</strain>
    </source>
</reference>
<dbReference type="KEGG" id="aacx:DEACI_3460"/>
<dbReference type="CDD" id="cd03791">
    <property type="entry name" value="GT5_Glycogen_synthase_DULL1-like"/>
    <property type="match status" value="1"/>
</dbReference>
<evidence type="ECO:0000313" key="10">
    <source>
        <dbReference type="EMBL" id="CAA7602781.1"/>
    </source>
</evidence>
<dbReference type="GO" id="GO:0004373">
    <property type="term" value="F:alpha-1,4-glucan glucosyltransferase (UDP-glucose donor) activity"/>
    <property type="evidence" value="ECO:0007669"/>
    <property type="project" value="InterPro"/>
</dbReference>
<keyword evidence="5 7" id="KW-0808">Transferase</keyword>
<feature type="binding site" evidence="7">
    <location>
        <position position="15"/>
    </location>
    <ligand>
        <name>ADP-alpha-D-glucose</name>
        <dbReference type="ChEBI" id="CHEBI:57498"/>
    </ligand>
</feature>
<comment type="catalytic activity">
    <reaction evidence="1 7">
        <text>[(1-&gt;4)-alpha-D-glucosyl](n) + ADP-alpha-D-glucose = [(1-&gt;4)-alpha-D-glucosyl](n+1) + ADP + H(+)</text>
        <dbReference type="Rhea" id="RHEA:18189"/>
        <dbReference type="Rhea" id="RHEA-COMP:9584"/>
        <dbReference type="Rhea" id="RHEA-COMP:9587"/>
        <dbReference type="ChEBI" id="CHEBI:15378"/>
        <dbReference type="ChEBI" id="CHEBI:15444"/>
        <dbReference type="ChEBI" id="CHEBI:57498"/>
        <dbReference type="ChEBI" id="CHEBI:456216"/>
        <dbReference type="EC" id="2.4.1.21"/>
    </reaction>
</comment>
<dbReference type="Gene3D" id="3.40.50.2000">
    <property type="entry name" value="Glycogen Phosphorylase B"/>
    <property type="match status" value="2"/>
</dbReference>
<proteinExistence type="inferred from homology"/>
<dbReference type="Proteomes" id="UP001071230">
    <property type="component" value="Unassembled WGS sequence"/>
</dbReference>
<evidence type="ECO:0000256" key="5">
    <source>
        <dbReference type="ARBA" id="ARBA00022679"/>
    </source>
</evidence>
<evidence type="ECO:0000313" key="11">
    <source>
        <dbReference type="EMBL" id="CEJ06362.1"/>
    </source>
</evidence>
<dbReference type="Proteomes" id="UP000836597">
    <property type="component" value="Chromosome"/>
</dbReference>
<evidence type="ECO:0000256" key="3">
    <source>
        <dbReference type="ARBA" id="ARBA00010281"/>
    </source>
</evidence>
<reference evidence="10" key="2">
    <citation type="submission" date="2020-01" db="EMBL/GenBank/DDBJ databases">
        <authorList>
            <person name="Hornung B."/>
        </authorList>
    </citation>
    <scope>NUCLEOTIDE SEQUENCE</scope>
    <source>
        <strain evidence="10">PacBioINE</strain>
    </source>
</reference>
<protein>
    <recommendedName>
        <fullName evidence="7">Glycogen synthase</fullName>
        <ecNumber evidence="7">2.4.1.21</ecNumber>
    </recommendedName>
    <alternativeName>
        <fullName evidence="7">Starch [bacterial glycogen] synthase</fullName>
    </alternativeName>
</protein>
<feature type="domain" description="Glycosyl transferase family 1" evidence="8">
    <location>
        <begin position="294"/>
        <end position="454"/>
    </location>
</feature>
<evidence type="ECO:0000256" key="7">
    <source>
        <dbReference type="HAMAP-Rule" id="MF_00484"/>
    </source>
</evidence>
<evidence type="ECO:0000259" key="8">
    <source>
        <dbReference type="Pfam" id="PF00534"/>
    </source>
</evidence>
<name>A0A8S0X0U8_9FIRM</name>
<dbReference type="PANTHER" id="PTHR45825:SF11">
    <property type="entry name" value="ALPHA AMYLASE DOMAIN-CONTAINING PROTEIN"/>
    <property type="match status" value="1"/>
</dbReference>
<dbReference type="RefSeq" id="WP_240986103.1">
    <property type="nucleotide sequence ID" value="NZ_CDGJ01000027.1"/>
</dbReference>
<dbReference type="EMBL" id="LR746496">
    <property type="protein sequence ID" value="CAA7602781.1"/>
    <property type="molecule type" value="Genomic_DNA"/>
</dbReference>
<evidence type="ECO:0000256" key="2">
    <source>
        <dbReference type="ARBA" id="ARBA00002764"/>
    </source>
</evidence>
<dbReference type="EC" id="2.4.1.21" evidence="7"/>
<dbReference type="InterPro" id="IPR001296">
    <property type="entry name" value="Glyco_trans_1"/>
</dbReference>
<keyword evidence="6 7" id="KW-0320">Glycogen biosynthesis</keyword>
<comment type="similarity">
    <text evidence="3 7">Belongs to the glycosyltransferase 1 family. Bacterial/plant glycogen synthase subfamily.</text>
</comment>
<dbReference type="InterPro" id="IPR011835">
    <property type="entry name" value="GS/SS"/>
</dbReference>
<organism evidence="10">
    <name type="scientific">Acididesulfobacillus acetoxydans</name>
    <dbReference type="NCBI Taxonomy" id="1561005"/>
    <lineage>
        <taxon>Bacteria</taxon>
        <taxon>Bacillati</taxon>
        <taxon>Bacillota</taxon>
        <taxon>Clostridia</taxon>
        <taxon>Eubacteriales</taxon>
        <taxon>Peptococcaceae</taxon>
        <taxon>Acididesulfobacillus</taxon>
    </lineage>
</organism>
<gene>
    <name evidence="7" type="primary">glgA</name>
    <name evidence="11" type="ORF">DEACI_0810</name>
    <name evidence="10" type="ORF">DEACI_3460</name>
</gene>
<evidence type="ECO:0000256" key="6">
    <source>
        <dbReference type="ARBA" id="ARBA00023056"/>
    </source>
</evidence>
<dbReference type="NCBIfam" id="TIGR02095">
    <property type="entry name" value="glgA"/>
    <property type="match status" value="1"/>
</dbReference>
<evidence type="ECO:0000256" key="4">
    <source>
        <dbReference type="ARBA" id="ARBA00022676"/>
    </source>
</evidence>
<comment type="function">
    <text evidence="2 7">Synthesizes alpha-1,4-glucan chains using ADP-glucose.</text>
</comment>
<accession>A0A8S0X0U8</accession>
<keyword evidence="12" id="KW-1185">Reference proteome</keyword>
<dbReference type="PANTHER" id="PTHR45825">
    <property type="entry name" value="GRANULE-BOUND STARCH SYNTHASE 1, CHLOROPLASTIC/AMYLOPLASTIC"/>
    <property type="match status" value="1"/>
</dbReference>
<dbReference type="HAMAP" id="MF_00484">
    <property type="entry name" value="Glycogen_synth"/>
    <property type="match status" value="1"/>
</dbReference>